<reference evidence="2" key="1">
    <citation type="submission" date="2023-06" db="EMBL/GenBank/DDBJ databases">
        <title>Genome-scale phylogeny and comparative genomics of the fungal order Sordariales.</title>
        <authorList>
            <consortium name="Lawrence Berkeley National Laboratory"/>
            <person name="Hensen N."/>
            <person name="Bonometti L."/>
            <person name="Westerberg I."/>
            <person name="Brannstrom I.O."/>
            <person name="Guillou S."/>
            <person name="Cros-Aarteil S."/>
            <person name="Calhoun S."/>
            <person name="Haridas S."/>
            <person name="Kuo A."/>
            <person name="Mondo S."/>
            <person name="Pangilinan J."/>
            <person name="Riley R."/>
            <person name="Labutti K."/>
            <person name="Andreopoulos B."/>
            <person name="Lipzen A."/>
            <person name="Chen C."/>
            <person name="Yanf M."/>
            <person name="Daum C."/>
            <person name="Ng V."/>
            <person name="Clum A."/>
            <person name="Steindorff A."/>
            <person name="Ohm R."/>
            <person name="Martin F."/>
            <person name="Silar P."/>
            <person name="Natvig D."/>
            <person name="Lalanne C."/>
            <person name="Gautier V."/>
            <person name="Ament-Velasquez S.L."/>
            <person name="Kruys A."/>
            <person name="Hutchinson M.I."/>
            <person name="Powell A.J."/>
            <person name="Barry K."/>
            <person name="Miller A.N."/>
            <person name="Grigoriev I.V."/>
            <person name="Debuchy R."/>
            <person name="Gladieux P."/>
            <person name="Thoren M.H."/>
            <person name="Johannesson H."/>
        </authorList>
    </citation>
    <scope>NUCLEOTIDE SEQUENCE</scope>
    <source>
        <strain evidence="2">CBS 307.81</strain>
    </source>
</reference>
<sequence length="291" mass="32731">MPPKQARLVNFDHFLKCQSTLDKGPAKTHEHICYMDIRNKRRTSLKHQWHHCMLPCLERTKANQRTNKCGLKSIEAAKAYVKHPVLGKRLGYMAGLLIKGLNEKASRPDVVMLMTGQPKAGGWRTNPGISLNRLWSCVTLFDHVLREKRVEGPGMSRDVFEKILDRWFEGYKEPDTVRALQRPENQIELQSEAEEEEETHLDSTILDDSDDADDAGDAGDDGIRHHISQVDGAEDDSQVDDGDDGDDGDDADGGDDEDGDEGGPKARKRRSREAEGPEAGPGRDRKRRRAR</sequence>
<name>A0AA40DAZ6_9PEZI</name>
<feature type="compositionally biased region" description="Acidic residues" evidence="1">
    <location>
        <begin position="191"/>
        <end position="220"/>
    </location>
</feature>
<gene>
    <name evidence="2" type="ORF">QBC41DRAFT_324935</name>
</gene>
<evidence type="ECO:0000313" key="3">
    <source>
        <dbReference type="Proteomes" id="UP001174997"/>
    </source>
</evidence>
<dbReference type="SUPFAM" id="SSF140736">
    <property type="entry name" value="Rv1873-like"/>
    <property type="match status" value="1"/>
</dbReference>
<keyword evidence="3" id="KW-1185">Reference proteome</keyword>
<dbReference type="EMBL" id="JAULSY010000080">
    <property type="protein sequence ID" value="KAK0666921.1"/>
    <property type="molecule type" value="Genomic_DNA"/>
</dbReference>
<protein>
    <submittedName>
        <fullName evidence="2">Uncharacterized protein</fullName>
    </submittedName>
</protein>
<feature type="region of interest" description="Disordered" evidence="1">
    <location>
        <begin position="188"/>
        <end position="291"/>
    </location>
</feature>
<evidence type="ECO:0000256" key="1">
    <source>
        <dbReference type="SAM" id="MobiDB-lite"/>
    </source>
</evidence>
<evidence type="ECO:0000313" key="2">
    <source>
        <dbReference type="EMBL" id="KAK0666921.1"/>
    </source>
</evidence>
<accession>A0AA40DAZ6</accession>
<feature type="compositionally biased region" description="Acidic residues" evidence="1">
    <location>
        <begin position="232"/>
        <end position="261"/>
    </location>
</feature>
<organism evidence="2 3">
    <name type="scientific">Cercophora samala</name>
    <dbReference type="NCBI Taxonomy" id="330535"/>
    <lineage>
        <taxon>Eukaryota</taxon>
        <taxon>Fungi</taxon>
        <taxon>Dikarya</taxon>
        <taxon>Ascomycota</taxon>
        <taxon>Pezizomycotina</taxon>
        <taxon>Sordariomycetes</taxon>
        <taxon>Sordariomycetidae</taxon>
        <taxon>Sordariales</taxon>
        <taxon>Lasiosphaeriaceae</taxon>
        <taxon>Cercophora</taxon>
    </lineage>
</organism>
<dbReference type="Gene3D" id="1.25.40.380">
    <property type="entry name" value="Protein of unknown function DUF1810"/>
    <property type="match status" value="1"/>
</dbReference>
<dbReference type="InterPro" id="IPR036287">
    <property type="entry name" value="Rv1873-like_sf"/>
</dbReference>
<dbReference type="Proteomes" id="UP001174997">
    <property type="component" value="Unassembled WGS sequence"/>
</dbReference>
<proteinExistence type="predicted"/>
<comment type="caution">
    <text evidence="2">The sequence shown here is derived from an EMBL/GenBank/DDBJ whole genome shotgun (WGS) entry which is preliminary data.</text>
</comment>
<dbReference type="AlphaFoldDB" id="A0AA40DAZ6"/>